<proteinExistence type="predicted"/>
<protein>
    <submittedName>
        <fullName evidence="1">Uncharacterized protein</fullName>
    </submittedName>
</protein>
<accession>A0A0F9M0P6</accession>
<dbReference type="EMBL" id="LAZR01006336">
    <property type="protein sequence ID" value="KKM92906.1"/>
    <property type="molecule type" value="Genomic_DNA"/>
</dbReference>
<name>A0A0F9M0P6_9ZZZZ</name>
<dbReference type="AlphaFoldDB" id="A0A0F9M0P6"/>
<gene>
    <name evidence="1" type="ORF">LCGC14_1213740</name>
</gene>
<comment type="caution">
    <text evidence="1">The sequence shown here is derived from an EMBL/GenBank/DDBJ whole genome shotgun (WGS) entry which is preliminary data.</text>
</comment>
<reference evidence="1" key="1">
    <citation type="journal article" date="2015" name="Nature">
        <title>Complex archaea that bridge the gap between prokaryotes and eukaryotes.</title>
        <authorList>
            <person name="Spang A."/>
            <person name="Saw J.H."/>
            <person name="Jorgensen S.L."/>
            <person name="Zaremba-Niedzwiedzka K."/>
            <person name="Martijn J."/>
            <person name="Lind A.E."/>
            <person name="van Eijk R."/>
            <person name="Schleper C."/>
            <person name="Guy L."/>
            <person name="Ettema T.J."/>
        </authorList>
    </citation>
    <scope>NUCLEOTIDE SEQUENCE</scope>
</reference>
<sequence>MFKAVQKAGTAAKALTSTFTTTNRLLGMPGQVATTGLDALAARFVGPISGAIAQGIGELTVVMNQILGPALSAIGKQVGGFIQQNKAGAGIGGLIGAGATALTGIPGLDIAGGIIGGGFEALFKEAAKSPTGISPNTMFGGPGGFEQQFLDTLPPAGTGVPQAPSTPPPRVINNPPIGDPGGTIGRRFQVLGDGGGGFRGGGVSTNRTISLGIKRRQLKAAVDTTKILKKISRGLAR</sequence>
<evidence type="ECO:0000313" key="1">
    <source>
        <dbReference type="EMBL" id="KKM92906.1"/>
    </source>
</evidence>
<organism evidence="1">
    <name type="scientific">marine sediment metagenome</name>
    <dbReference type="NCBI Taxonomy" id="412755"/>
    <lineage>
        <taxon>unclassified sequences</taxon>
        <taxon>metagenomes</taxon>
        <taxon>ecological metagenomes</taxon>
    </lineage>
</organism>